<organism evidence="1 2">
    <name type="scientific">Myxococcus landrumensis</name>
    <dbReference type="NCBI Taxonomy" id="2813577"/>
    <lineage>
        <taxon>Bacteria</taxon>
        <taxon>Pseudomonadati</taxon>
        <taxon>Myxococcota</taxon>
        <taxon>Myxococcia</taxon>
        <taxon>Myxococcales</taxon>
        <taxon>Cystobacterineae</taxon>
        <taxon>Myxococcaceae</taxon>
        <taxon>Myxococcus</taxon>
    </lineage>
</organism>
<dbReference type="Proteomes" id="UP000663090">
    <property type="component" value="Chromosome"/>
</dbReference>
<reference evidence="1 2" key="1">
    <citation type="submission" date="2021-02" db="EMBL/GenBank/DDBJ databases">
        <title>De Novo genome assembly of isolated myxobacteria.</title>
        <authorList>
            <person name="Stevens D.C."/>
        </authorList>
    </citation>
    <scope>NUCLEOTIDE SEQUENCE [LARGE SCALE GENOMIC DNA]</scope>
    <source>
        <strain evidence="1 2">SCHIC003</strain>
    </source>
</reference>
<keyword evidence="2" id="KW-1185">Reference proteome</keyword>
<evidence type="ECO:0000313" key="2">
    <source>
        <dbReference type="Proteomes" id="UP000663090"/>
    </source>
</evidence>
<evidence type="ECO:0000313" key="1">
    <source>
        <dbReference type="EMBL" id="QSQ12423.1"/>
    </source>
</evidence>
<accession>A0ABX7N1F2</accession>
<protein>
    <submittedName>
        <fullName evidence="1">Uncharacterized protein</fullName>
    </submittedName>
</protein>
<dbReference type="RefSeq" id="WP_206714151.1">
    <property type="nucleotide sequence ID" value="NZ_CP071091.1"/>
</dbReference>
<dbReference type="EMBL" id="CP071091">
    <property type="protein sequence ID" value="QSQ12423.1"/>
    <property type="molecule type" value="Genomic_DNA"/>
</dbReference>
<proteinExistence type="predicted"/>
<name>A0ABX7N1F2_9BACT</name>
<gene>
    <name evidence="1" type="ORF">JY572_29250</name>
</gene>
<sequence>MTRVGRRPHLLKEHLEAVGRLAAEFAPVVVPSAGCEPWLGALNTDWPTRERLRVLLRFPVMVPHKVREAWVEKKWAQVASDTVVLLGAEHRGAAYDPWFGLIPHQVGVLDPGTLITG</sequence>